<dbReference type="EMBL" id="ML996083">
    <property type="protein sequence ID" value="KAF2154996.1"/>
    <property type="molecule type" value="Genomic_DNA"/>
</dbReference>
<accession>A0A9P4J4N5</accession>
<name>A0A9P4J4N5_9PEZI</name>
<feature type="region of interest" description="Disordered" evidence="1">
    <location>
        <begin position="239"/>
        <end position="355"/>
    </location>
</feature>
<dbReference type="PANTHER" id="PTHR42111:SF1">
    <property type="entry name" value="YALI0D23727P"/>
    <property type="match status" value="1"/>
</dbReference>
<feature type="compositionally biased region" description="Low complexity" evidence="1">
    <location>
        <begin position="72"/>
        <end position="102"/>
    </location>
</feature>
<gene>
    <name evidence="2" type="ORF">K461DRAFT_266330</name>
</gene>
<proteinExistence type="predicted"/>
<dbReference type="Proteomes" id="UP000799439">
    <property type="component" value="Unassembled WGS sequence"/>
</dbReference>
<reference evidence="2" key="1">
    <citation type="journal article" date="2020" name="Stud. Mycol.">
        <title>101 Dothideomycetes genomes: a test case for predicting lifestyles and emergence of pathogens.</title>
        <authorList>
            <person name="Haridas S."/>
            <person name="Albert R."/>
            <person name="Binder M."/>
            <person name="Bloem J."/>
            <person name="Labutti K."/>
            <person name="Salamov A."/>
            <person name="Andreopoulos B."/>
            <person name="Baker S."/>
            <person name="Barry K."/>
            <person name="Bills G."/>
            <person name="Bluhm B."/>
            <person name="Cannon C."/>
            <person name="Castanera R."/>
            <person name="Culley D."/>
            <person name="Daum C."/>
            <person name="Ezra D."/>
            <person name="Gonzalez J."/>
            <person name="Henrissat B."/>
            <person name="Kuo A."/>
            <person name="Liang C."/>
            <person name="Lipzen A."/>
            <person name="Lutzoni F."/>
            <person name="Magnuson J."/>
            <person name="Mondo S."/>
            <person name="Nolan M."/>
            <person name="Ohm R."/>
            <person name="Pangilinan J."/>
            <person name="Park H.-J."/>
            <person name="Ramirez L."/>
            <person name="Alfaro M."/>
            <person name="Sun H."/>
            <person name="Tritt A."/>
            <person name="Yoshinaga Y."/>
            <person name="Zwiers L.-H."/>
            <person name="Turgeon B."/>
            <person name="Goodwin S."/>
            <person name="Spatafora J."/>
            <person name="Crous P."/>
            <person name="Grigoriev I."/>
        </authorList>
    </citation>
    <scope>NUCLEOTIDE SEQUENCE</scope>
    <source>
        <strain evidence="2">CBS 260.36</strain>
    </source>
</reference>
<feature type="compositionally biased region" description="Polar residues" evidence="1">
    <location>
        <begin position="346"/>
        <end position="355"/>
    </location>
</feature>
<evidence type="ECO:0000313" key="2">
    <source>
        <dbReference type="EMBL" id="KAF2154996.1"/>
    </source>
</evidence>
<dbReference type="OrthoDB" id="5364312at2759"/>
<protein>
    <submittedName>
        <fullName evidence="2">Uncharacterized protein</fullName>
    </submittedName>
</protein>
<feature type="compositionally biased region" description="Polar residues" evidence="1">
    <location>
        <begin position="271"/>
        <end position="296"/>
    </location>
</feature>
<organism evidence="2 3">
    <name type="scientific">Myriangium duriaei CBS 260.36</name>
    <dbReference type="NCBI Taxonomy" id="1168546"/>
    <lineage>
        <taxon>Eukaryota</taxon>
        <taxon>Fungi</taxon>
        <taxon>Dikarya</taxon>
        <taxon>Ascomycota</taxon>
        <taxon>Pezizomycotina</taxon>
        <taxon>Dothideomycetes</taxon>
        <taxon>Dothideomycetidae</taxon>
        <taxon>Myriangiales</taxon>
        <taxon>Myriangiaceae</taxon>
        <taxon>Myriangium</taxon>
    </lineage>
</organism>
<sequence length="355" mass="37358">MSAIEPPPTPANFSGSRLQESRDAGSRGLPASDAADGQQPANSQTLLKKKLLATAQKEGAHGPNSSMETTNPAASHASSPSLPSPSQHFSQQRPSSPNMPSAASSMIFERNVQESTIPIDVPSAIPAHIKTEDQIPPALEASSLAITDDHLGPEEVEIVTHVGHQNAAEAIAHNITSAQHSESHLPLSPQDSQHEQQIFHSPHELDEAASNYGALDPNDVRRLSFISFADVVHAEHAESSSKESLHHLPLSGTSPDTALPQASHFIRPISPTRSPMSSYSQPFSPEVTTPPTSASGPGSAKGVELSPARSQTGSPLAMSPHHHGELAIETLGQALRKPASRDLSGFNRSPPSSAI</sequence>
<dbReference type="PANTHER" id="PTHR42111">
    <property type="entry name" value="YALI0D23727P"/>
    <property type="match status" value="1"/>
</dbReference>
<evidence type="ECO:0000256" key="1">
    <source>
        <dbReference type="SAM" id="MobiDB-lite"/>
    </source>
</evidence>
<dbReference type="AlphaFoldDB" id="A0A9P4J4N5"/>
<evidence type="ECO:0000313" key="3">
    <source>
        <dbReference type="Proteomes" id="UP000799439"/>
    </source>
</evidence>
<keyword evidence="3" id="KW-1185">Reference proteome</keyword>
<feature type="region of interest" description="Disordered" evidence="1">
    <location>
        <begin position="1"/>
        <end position="102"/>
    </location>
</feature>
<feature type="compositionally biased region" description="Pro residues" evidence="1">
    <location>
        <begin position="1"/>
        <end position="10"/>
    </location>
</feature>
<comment type="caution">
    <text evidence="2">The sequence shown here is derived from an EMBL/GenBank/DDBJ whole genome shotgun (WGS) entry which is preliminary data.</text>
</comment>